<name>A0AAW1BQY1_CROAD</name>
<keyword evidence="3" id="KW-1185">Reference proteome</keyword>
<dbReference type="AlphaFoldDB" id="A0AAW1BQY1"/>
<proteinExistence type="predicted"/>
<gene>
    <name evidence="2" type="ORF">NXF25_008624</name>
</gene>
<keyword evidence="1" id="KW-0175">Coiled coil</keyword>
<comment type="caution">
    <text evidence="2">The sequence shown here is derived from an EMBL/GenBank/DDBJ whole genome shotgun (WGS) entry which is preliminary data.</text>
</comment>
<evidence type="ECO:0000256" key="1">
    <source>
        <dbReference type="SAM" id="Coils"/>
    </source>
</evidence>
<sequence length="174" mass="19547">MFMPLRSLWGGLDGMAITLSTTPTAVFGKGNSPPSQVSSSGFLLSLSSFSIDREQPLHQQQGQLASGGLLPPLKLAISQPKELPDLCKQQFSYRELLDSHPFNRWPQNIELKVEVESLKQELQEKQQSLDKAWTEAENQSNKDEAKICHQPKNKVVCENLEKKIQTLHELIVLI</sequence>
<dbReference type="Proteomes" id="UP001474421">
    <property type="component" value="Unassembled WGS sequence"/>
</dbReference>
<reference evidence="2 3" key="1">
    <citation type="journal article" date="2024" name="Proc. Natl. Acad. Sci. U.S.A.">
        <title>The genetic regulatory architecture and epigenomic basis for age-related changes in rattlesnake venom.</title>
        <authorList>
            <person name="Hogan M.P."/>
            <person name="Holding M.L."/>
            <person name="Nystrom G.S."/>
            <person name="Colston T.J."/>
            <person name="Bartlett D.A."/>
            <person name="Mason A.J."/>
            <person name="Ellsworth S.A."/>
            <person name="Rautsaw R.M."/>
            <person name="Lawrence K.C."/>
            <person name="Strickland J.L."/>
            <person name="He B."/>
            <person name="Fraser P."/>
            <person name="Margres M.J."/>
            <person name="Gilbert D.M."/>
            <person name="Gibbs H.L."/>
            <person name="Parkinson C.L."/>
            <person name="Rokyta D.R."/>
        </authorList>
    </citation>
    <scope>NUCLEOTIDE SEQUENCE [LARGE SCALE GENOMIC DNA]</scope>
    <source>
        <strain evidence="2">DRR0105</strain>
    </source>
</reference>
<organism evidence="2 3">
    <name type="scientific">Crotalus adamanteus</name>
    <name type="common">Eastern diamondback rattlesnake</name>
    <dbReference type="NCBI Taxonomy" id="8729"/>
    <lineage>
        <taxon>Eukaryota</taxon>
        <taxon>Metazoa</taxon>
        <taxon>Chordata</taxon>
        <taxon>Craniata</taxon>
        <taxon>Vertebrata</taxon>
        <taxon>Euteleostomi</taxon>
        <taxon>Lepidosauria</taxon>
        <taxon>Squamata</taxon>
        <taxon>Bifurcata</taxon>
        <taxon>Unidentata</taxon>
        <taxon>Episquamata</taxon>
        <taxon>Toxicofera</taxon>
        <taxon>Serpentes</taxon>
        <taxon>Colubroidea</taxon>
        <taxon>Viperidae</taxon>
        <taxon>Crotalinae</taxon>
        <taxon>Crotalus</taxon>
    </lineage>
</organism>
<evidence type="ECO:0000313" key="3">
    <source>
        <dbReference type="Proteomes" id="UP001474421"/>
    </source>
</evidence>
<feature type="coiled-coil region" evidence="1">
    <location>
        <begin position="108"/>
        <end position="139"/>
    </location>
</feature>
<dbReference type="EMBL" id="JAOTOJ010000003">
    <property type="protein sequence ID" value="KAK9403797.1"/>
    <property type="molecule type" value="Genomic_DNA"/>
</dbReference>
<protein>
    <submittedName>
        <fullName evidence="2">Myomegalin</fullName>
    </submittedName>
</protein>
<evidence type="ECO:0000313" key="2">
    <source>
        <dbReference type="EMBL" id="KAK9403797.1"/>
    </source>
</evidence>
<accession>A0AAW1BQY1</accession>